<feature type="region of interest" description="Disordered" evidence="1">
    <location>
        <begin position="165"/>
        <end position="187"/>
    </location>
</feature>
<evidence type="ECO:0000256" key="1">
    <source>
        <dbReference type="SAM" id="MobiDB-lite"/>
    </source>
</evidence>
<dbReference type="AlphaFoldDB" id="A0A0D2BD04"/>
<dbReference type="InterPro" id="IPR013087">
    <property type="entry name" value="Znf_C2H2_type"/>
</dbReference>
<dbReference type="EMBL" id="KN847495">
    <property type="protein sequence ID" value="KIW16485.1"/>
    <property type="molecule type" value="Genomic_DNA"/>
</dbReference>
<dbReference type="PROSITE" id="PS00028">
    <property type="entry name" value="ZINC_FINGER_C2H2_1"/>
    <property type="match status" value="1"/>
</dbReference>
<accession>A0A0D2BD04</accession>
<dbReference type="SMART" id="SM00355">
    <property type="entry name" value="ZnF_C2H2"/>
    <property type="match status" value="3"/>
</dbReference>
<feature type="domain" description="C2H2-type" evidence="2">
    <location>
        <begin position="287"/>
        <end position="309"/>
    </location>
</feature>
<protein>
    <recommendedName>
        <fullName evidence="2">C2H2-type domain-containing protein</fullName>
    </recommendedName>
</protein>
<feature type="compositionally biased region" description="Basic and acidic residues" evidence="1">
    <location>
        <begin position="492"/>
        <end position="503"/>
    </location>
</feature>
<feature type="compositionally biased region" description="Polar residues" evidence="1">
    <location>
        <begin position="376"/>
        <end position="385"/>
    </location>
</feature>
<evidence type="ECO:0000313" key="4">
    <source>
        <dbReference type="Proteomes" id="UP000053328"/>
    </source>
</evidence>
<dbReference type="HOGENOM" id="CLU_496983_0_0_1"/>
<dbReference type="RefSeq" id="XP_016236701.1">
    <property type="nucleotide sequence ID" value="XM_016380874.1"/>
</dbReference>
<organism evidence="3 4">
    <name type="scientific">Exophiala spinifera</name>
    <dbReference type="NCBI Taxonomy" id="91928"/>
    <lineage>
        <taxon>Eukaryota</taxon>
        <taxon>Fungi</taxon>
        <taxon>Dikarya</taxon>
        <taxon>Ascomycota</taxon>
        <taxon>Pezizomycotina</taxon>
        <taxon>Eurotiomycetes</taxon>
        <taxon>Chaetothyriomycetidae</taxon>
        <taxon>Chaetothyriales</taxon>
        <taxon>Herpotrichiellaceae</taxon>
        <taxon>Exophiala</taxon>
    </lineage>
</organism>
<dbReference type="GeneID" id="27333623"/>
<proteinExistence type="predicted"/>
<feature type="region of interest" description="Disordered" evidence="1">
    <location>
        <begin position="373"/>
        <end position="402"/>
    </location>
</feature>
<dbReference type="Proteomes" id="UP000053328">
    <property type="component" value="Unassembled WGS sequence"/>
</dbReference>
<dbReference type="OrthoDB" id="4161378at2759"/>
<evidence type="ECO:0000313" key="3">
    <source>
        <dbReference type="EMBL" id="KIW16485.1"/>
    </source>
</evidence>
<feature type="region of interest" description="Disordered" evidence="1">
    <location>
        <begin position="482"/>
        <end position="503"/>
    </location>
</feature>
<sequence length="548" mass="61795">MDIDDMDIDDMDIDDMDIDDMDIDDMDIDDLDEEIDVQGLQDPMDVDGPQHPIDVDSHQGQVDVHSPQEHNDPVEEQWGHESHLESQKYVVASEKPCPDCGDLVRCTHPAMRRHIRDRHLIIVDLNHTLVLNELASTPSDDILEDWKCFATDDEKEEINHELHEKAVDGDENTEDDTKTTDVQVNPGEELTDWASKEQAMGLDEMDEMPALAAKPSDLDEETLRNTVMGCLKASKVKDVADIFGDHETKVLESGTYRVTRNLPSDVKLSPDLDNVVFAMFRDNLWECQVPHCGATFPHVVGVDLHLQAHGTIRLTRWYCGDVTCSTGKEMVFDDRAALESHIKTCHMSSPYSSAAGRRVPKMDCLVSSLIGKLKNPRSQQSSQEPAKNVEAEHGHEHGGEPCEVQNHVKHVFYRITTSTGFVELLEHDARRYLLDLGVEECAFSPHDPCPVIEFNGGEAERYEVLTERKPVDQVFYRIKTSKPAQKHARKEAKKEARLKNQDSKKASLNVPVILTNARGQIVRRIQATLHYCASILYATIWDALGDVL</sequence>
<keyword evidence="4" id="KW-1185">Reference proteome</keyword>
<dbReference type="VEuPathDB" id="FungiDB:PV08_06540"/>
<name>A0A0D2BD04_9EURO</name>
<feature type="compositionally biased region" description="Basic and acidic residues" evidence="1">
    <location>
        <begin position="387"/>
        <end position="400"/>
    </location>
</feature>
<dbReference type="STRING" id="91928.A0A0D2BD04"/>
<gene>
    <name evidence="3" type="ORF">PV08_06540</name>
</gene>
<reference evidence="3 4" key="1">
    <citation type="submission" date="2015-01" db="EMBL/GenBank/DDBJ databases">
        <title>The Genome Sequence of Exophiala spinifera CBS89968.</title>
        <authorList>
            <consortium name="The Broad Institute Genomics Platform"/>
            <person name="Cuomo C."/>
            <person name="de Hoog S."/>
            <person name="Gorbushina A."/>
            <person name="Stielow B."/>
            <person name="Teixiera M."/>
            <person name="Abouelleil A."/>
            <person name="Chapman S.B."/>
            <person name="Priest M."/>
            <person name="Young S.K."/>
            <person name="Wortman J."/>
            <person name="Nusbaum C."/>
            <person name="Birren B."/>
        </authorList>
    </citation>
    <scope>NUCLEOTIDE SEQUENCE [LARGE SCALE GENOMIC DNA]</scope>
    <source>
        <strain evidence="3 4">CBS 89968</strain>
    </source>
</reference>
<evidence type="ECO:0000259" key="2">
    <source>
        <dbReference type="PROSITE" id="PS00028"/>
    </source>
</evidence>